<dbReference type="Proteomes" id="UP000299102">
    <property type="component" value="Unassembled WGS sequence"/>
</dbReference>
<evidence type="ECO:0000313" key="2">
    <source>
        <dbReference type="Proteomes" id="UP000299102"/>
    </source>
</evidence>
<gene>
    <name evidence="1" type="ORF">EVAR_5866_1</name>
</gene>
<proteinExistence type="predicted"/>
<protein>
    <recommendedName>
        <fullName evidence="3">RNA-directed DNA polymerase from transposon X-element</fullName>
    </recommendedName>
</protein>
<accession>A0A4C1TF04</accession>
<evidence type="ECO:0008006" key="3">
    <source>
        <dbReference type="Google" id="ProtNLM"/>
    </source>
</evidence>
<dbReference type="AlphaFoldDB" id="A0A4C1TF04"/>
<dbReference type="EMBL" id="BGZK01000049">
    <property type="protein sequence ID" value="GBP12028.1"/>
    <property type="molecule type" value="Genomic_DNA"/>
</dbReference>
<comment type="caution">
    <text evidence="1">The sequence shown here is derived from an EMBL/GenBank/DDBJ whole genome shotgun (WGS) entry which is preliminary data.</text>
</comment>
<sequence>MKTKYWKNRSPNDPAMIQNFKDAREELLDLQEKEDEEKCQHFFSQMHRVRKSQRMKMTYEFLRGFKKQTGSKQPKRFIPISTWIHELHKVKGPDFRISQNDKKAIKSPSTDDIHNIIKKMKKGIVPRPDQMIIELYQHAPEVFVKQVTKIIGKACESNSFPQEWVETIQIPIPKKARPRSVNDYRKM</sequence>
<name>A0A4C1TF04_EUMVA</name>
<reference evidence="1 2" key="1">
    <citation type="journal article" date="2019" name="Commun. Biol.">
        <title>The bagworm genome reveals a unique fibroin gene that provides high tensile strength.</title>
        <authorList>
            <person name="Kono N."/>
            <person name="Nakamura H."/>
            <person name="Ohtoshi R."/>
            <person name="Tomita M."/>
            <person name="Numata K."/>
            <person name="Arakawa K."/>
        </authorList>
    </citation>
    <scope>NUCLEOTIDE SEQUENCE [LARGE SCALE GENOMIC DNA]</scope>
</reference>
<organism evidence="1 2">
    <name type="scientific">Eumeta variegata</name>
    <name type="common">Bagworm moth</name>
    <name type="synonym">Eumeta japonica</name>
    <dbReference type="NCBI Taxonomy" id="151549"/>
    <lineage>
        <taxon>Eukaryota</taxon>
        <taxon>Metazoa</taxon>
        <taxon>Ecdysozoa</taxon>
        <taxon>Arthropoda</taxon>
        <taxon>Hexapoda</taxon>
        <taxon>Insecta</taxon>
        <taxon>Pterygota</taxon>
        <taxon>Neoptera</taxon>
        <taxon>Endopterygota</taxon>
        <taxon>Lepidoptera</taxon>
        <taxon>Glossata</taxon>
        <taxon>Ditrysia</taxon>
        <taxon>Tineoidea</taxon>
        <taxon>Psychidae</taxon>
        <taxon>Oiketicinae</taxon>
        <taxon>Eumeta</taxon>
    </lineage>
</organism>
<evidence type="ECO:0000313" key="1">
    <source>
        <dbReference type="EMBL" id="GBP12028.1"/>
    </source>
</evidence>
<dbReference type="OrthoDB" id="7466482at2759"/>
<keyword evidence="2" id="KW-1185">Reference proteome</keyword>